<name>A0A1A9W4A3_9MUSC</name>
<keyword evidence="8 12" id="KW-1133">Transmembrane helix</keyword>
<gene>
    <name evidence="12" type="primary">inx</name>
</gene>
<evidence type="ECO:0000256" key="5">
    <source>
        <dbReference type="ARBA" id="ARBA00022692"/>
    </source>
</evidence>
<evidence type="ECO:0000313" key="14">
    <source>
        <dbReference type="Proteomes" id="UP000091820"/>
    </source>
</evidence>
<reference evidence="14" key="1">
    <citation type="submission" date="2014-03" db="EMBL/GenBank/DDBJ databases">
        <authorList>
            <person name="Aksoy S."/>
            <person name="Warren W."/>
            <person name="Wilson R.K."/>
        </authorList>
    </citation>
    <scope>NUCLEOTIDE SEQUENCE [LARGE SCALE GENOMIC DNA]</scope>
    <source>
        <strain evidence="14">IAEA</strain>
    </source>
</reference>
<evidence type="ECO:0000256" key="7">
    <source>
        <dbReference type="ARBA" id="ARBA00022949"/>
    </source>
</evidence>
<comment type="similarity">
    <text evidence="12">Belongs to the pannexin family.</text>
</comment>
<evidence type="ECO:0000256" key="10">
    <source>
        <dbReference type="ARBA" id="ARBA00023136"/>
    </source>
</evidence>
<dbReference type="PROSITE" id="PS51013">
    <property type="entry name" value="PANNEXIN"/>
    <property type="match status" value="1"/>
</dbReference>
<feature type="transmembrane region" description="Helical" evidence="12">
    <location>
        <begin position="20"/>
        <end position="42"/>
    </location>
</feature>
<organism evidence="13 14">
    <name type="scientific">Glossina brevipalpis</name>
    <dbReference type="NCBI Taxonomy" id="37001"/>
    <lineage>
        <taxon>Eukaryota</taxon>
        <taxon>Metazoa</taxon>
        <taxon>Ecdysozoa</taxon>
        <taxon>Arthropoda</taxon>
        <taxon>Hexapoda</taxon>
        <taxon>Insecta</taxon>
        <taxon>Pterygota</taxon>
        <taxon>Neoptera</taxon>
        <taxon>Endopterygota</taxon>
        <taxon>Diptera</taxon>
        <taxon>Brachycera</taxon>
        <taxon>Muscomorpha</taxon>
        <taxon>Hippoboscoidea</taxon>
        <taxon>Glossinidae</taxon>
        <taxon>Glossina</taxon>
    </lineage>
</organism>
<keyword evidence="7" id="KW-0965">Cell junction</keyword>
<keyword evidence="10 12" id="KW-0472">Membrane</keyword>
<evidence type="ECO:0000256" key="9">
    <source>
        <dbReference type="ARBA" id="ARBA00023065"/>
    </source>
</evidence>
<keyword evidence="14" id="KW-1185">Reference proteome</keyword>
<keyword evidence="5 12" id="KW-0812">Transmembrane</keyword>
<comment type="subcellular location">
    <subcellularLocation>
        <location evidence="1">Cell junction</location>
        <location evidence="1">Gap junction</location>
    </subcellularLocation>
    <subcellularLocation>
        <location evidence="2 12">Cell membrane</location>
        <topology evidence="2 12">Multi-pass membrane protein</topology>
    </subcellularLocation>
</comment>
<dbReference type="PRINTS" id="PR01262">
    <property type="entry name" value="INNEXIN"/>
</dbReference>
<comment type="function">
    <text evidence="12">Structural component of the gap junctions.</text>
</comment>
<dbReference type="Pfam" id="PF00876">
    <property type="entry name" value="Innexin"/>
    <property type="match status" value="1"/>
</dbReference>
<keyword evidence="6" id="KW-0303">Gap junction</keyword>
<dbReference type="GO" id="GO:0005243">
    <property type="term" value="F:gap junction channel activity"/>
    <property type="evidence" value="ECO:0007669"/>
    <property type="project" value="TreeGrafter"/>
</dbReference>
<dbReference type="GO" id="GO:0034220">
    <property type="term" value="P:monoatomic ion transmembrane transport"/>
    <property type="evidence" value="ECO:0007669"/>
    <property type="project" value="UniProtKB-KW"/>
</dbReference>
<evidence type="ECO:0000256" key="11">
    <source>
        <dbReference type="ARBA" id="ARBA00023303"/>
    </source>
</evidence>
<dbReference type="Proteomes" id="UP000091820">
    <property type="component" value="Unassembled WGS sequence"/>
</dbReference>
<dbReference type="AlphaFoldDB" id="A0A1A9W4A3"/>
<evidence type="ECO:0000256" key="2">
    <source>
        <dbReference type="ARBA" id="ARBA00004651"/>
    </source>
</evidence>
<evidence type="ECO:0000256" key="6">
    <source>
        <dbReference type="ARBA" id="ARBA00022868"/>
    </source>
</evidence>
<reference evidence="13" key="2">
    <citation type="submission" date="2020-05" db="UniProtKB">
        <authorList>
            <consortium name="EnsemblMetazoa"/>
        </authorList>
    </citation>
    <scope>IDENTIFICATION</scope>
    <source>
        <strain evidence="13">IAEA</strain>
    </source>
</reference>
<evidence type="ECO:0000313" key="13">
    <source>
        <dbReference type="EnsemblMetazoa" id="GBRI005796-PA"/>
    </source>
</evidence>
<evidence type="ECO:0000256" key="12">
    <source>
        <dbReference type="RuleBase" id="RU010713"/>
    </source>
</evidence>
<dbReference type="PANTHER" id="PTHR11893">
    <property type="entry name" value="INNEXIN"/>
    <property type="match status" value="1"/>
</dbReference>
<evidence type="ECO:0000256" key="8">
    <source>
        <dbReference type="ARBA" id="ARBA00022989"/>
    </source>
</evidence>
<dbReference type="EnsemblMetazoa" id="GBRI005796-RA">
    <property type="protein sequence ID" value="GBRI005796-PA"/>
    <property type="gene ID" value="GBRI005796"/>
</dbReference>
<evidence type="ECO:0000256" key="3">
    <source>
        <dbReference type="ARBA" id="ARBA00022448"/>
    </source>
</evidence>
<dbReference type="PANTHER" id="PTHR11893:SF43">
    <property type="entry name" value="INNEXIN INX4-RELATED"/>
    <property type="match status" value="1"/>
</dbReference>
<dbReference type="GO" id="GO:0005886">
    <property type="term" value="C:plasma membrane"/>
    <property type="evidence" value="ECO:0007669"/>
    <property type="project" value="UniProtKB-SubCell"/>
</dbReference>
<dbReference type="InterPro" id="IPR000990">
    <property type="entry name" value="Innexin"/>
</dbReference>
<evidence type="ECO:0000256" key="4">
    <source>
        <dbReference type="ARBA" id="ARBA00022475"/>
    </source>
</evidence>
<feature type="transmembrane region" description="Helical" evidence="12">
    <location>
        <begin position="109"/>
        <end position="131"/>
    </location>
</feature>
<protein>
    <recommendedName>
        <fullName evidence="12">Innexin</fullName>
    </recommendedName>
</protein>
<accession>A0A1A9W4A3</accession>
<proteinExistence type="inferred from homology"/>
<dbReference type="GO" id="GO:0007602">
    <property type="term" value="P:phototransduction"/>
    <property type="evidence" value="ECO:0007669"/>
    <property type="project" value="TreeGrafter"/>
</dbReference>
<evidence type="ECO:0000256" key="1">
    <source>
        <dbReference type="ARBA" id="ARBA00004610"/>
    </source>
</evidence>
<sequence>MISSAKEFIKQLQTKKVYIYDVIFSVHSKWTAIILWVFALLLSAKQYFGDPIECITDSKYKNYVNSYCWTIGTFLIRGAMDGTGNEISVGVGPRVFGAKEFNDSVNLRYYQWVVVVLFLEGLLFYMPSFLWKMWEGKCLEQLCSAVVLPLIPVEELENHKQLMNEYLSKDNKTTHQQYAMKYFICEFLNLMISIANIIFLHFFLDGFWSKYMKALYTISFNNWHLWNQHSSQVFPKVAKCSFYIYGASGSRAAYDSLCVLPLNILNEKLFAFLWIWFMLMSFLAAQKLLHRLALMAFPIIRVHLIRMNARHMTVQDIKKILTNKSYGDWFLLYKLSRNVNPHFFEDLMQELLLKENRKLIPSII</sequence>
<keyword evidence="11 12" id="KW-0407">Ion channel</keyword>
<keyword evidence="3 12" id="KW-0813">Transport</keyword>
<keyword evidence="4" id="KW-1003">Cell membrane</keyword>
<feature type="transmembrane region" description="Helical" evidence="12">
    <location>
        <begin position="182"/>
        <end position="204"/>
    </location>
</feature>
<keyword evidence="9 12" id="KW-0406">Ion transport</keyword>
<dbReference type="VEuPathDB" id="VectorBase:GBRI005796"/>
<dbReference type="GO" id="GO:0005921">
    <property type="term" value="C:gap junction"/>
    <property type="evidence" value="ECO:0007669"/>
    <property type="project" value="UniProtKB-SubCell"/>
</dbReference>
<feature type="transmembrane region" description="Helical" evidence="12">
    <location>
        <begin position="269"/>
        <end position="289"/>
    </location>
</feature>